<dbReference type="EMBL" id="JADIKM010000001">
    <property type="protein sequence ID" value="MFK2903514.1"/>
    <property type="molecule type" value="Genomic_DNA"/>
</dbReference>
<reference evidence="1 2" key="1">
    <citation type="submission" date="2020-10" db="EMBL/GenBank/DDBJ databases">
        <title>Phylogeny of dyella-like bacteria.</title>
        <authorList>
            <person name="Fu J."/>
        </authorList>
    </citation>
    <scope>NUCLEOTIDE SEQUENCE [LARGE SCALE GENOMIC DNA]</scope>
    <source>
        <strain evidence="1 2">Gsoil3046</strain>
    </source>
</reference>
<organism evidence="1 2">
    <name type="scientific">Dyella ginsengisoli</name>
    <dbReference type="NCBI Taxonomy" id="363848"/>
    <lineage>
        <taxon>Bacteria</taxon>
        <taxon>Pseudomonadati</taxon>
        <taxon>Pseudomonadota</taxon>
        <taxon>Gammaproteobacteria</taxon>
        <taxon>Lysobacterales</taxon>
        <taxon>Rhodanobacteraceae</taxon>
        <taxon>Dyella</taxon>
    </lineage>
</organism>
<name>A0ABW8JQX9_9GAMM</name>
<dbReference type="RefSeq" id="WP_404631024.1">
    <property type="nucleotide sequence ID" value="NZ_JADIKM010000001.1"/>
</dbReference>
<comment type="caution">
    <text evidence="1">The sequence shown here is derived from an EMBL/GenBank/DDBJ whole genome shotgun (WGS) entry which is preliminary data.</text>
</comment>
<gene>
    <name evidence="1" type="ORF">ISP17_06050</name>
</gene>
<accession>A0ABW8JQX9</accession>
<proteinExistence type="predicted"/>
<sequence>MTHGGMRITQDQQTKVAKHYELVHGRLGECYAALMLFKEIEELRQKTPFLIDPNVRYGDFWREVHFCALSKVIIDIGALVDDMDNSASLQSLYRLCVRLRKTHCIDAKSRIDSVRDTWGRYRSKLIAHTHHNRKSLIEEFRSQGFTIEKIESEIDQLSYAFTILHAELSGVEVPTFEDIKRFESGFVATGERVRQDTKAFLDAIEPHLPKYEGIPG</sequence>
<evidence type="ECO:0000313" key="1">
    <source>
        <dbReference type="EMBL" id="MFK2903514.1"/>
    </source>
</evidence>
<protein>
    <recommendedName>
        <fullName evidence="3">HEPN AbiU2-like domain-containing protein</fullName>
    </recommendedName>
</protein>
<keyword evidence="2" id="KW-1185">Reference proteome</keyword>
<evidence type="ECO:0000313" key="2">
    <source>
        <dbReference type="Proteomes" id="UP001620460"/>
    </source>
</evidence>
<evidence type="ECO:0008006" key="3">
    <source>
        <dbReference type="Google" id="ProtNLM"/>
    </source>
</evidence>
<dbReference type="Proteomes" id="UP001620460">
    <property type="component" value="Unassembled WGS sequence"/>
</dbReference>